<keyword evidence="2" id="KW-1185">Reference proteome</keyword>
<dbReference type="Proteomes" id="UP000003959">
    <property type="component" value="Unassembled WGS sequence"/>
</dbReference>
<name>F4XRW4_9CYAN</name>
<reference evidence="2" key="1">
    <citation type="journal article" date="2011" name="Proc. Natl. Acad. Sci. U.S.A.">
        <title>Genomic insights into the physiology and ecology of the marine filamentous cyanobacterium Lyngbya majuscula.</title>
        <authorList>
            <person name="Jones A.C."/>
            <person name="Monroe E.A."/>
            <person name="Podell S."/>
            <person name="Hess W.R."/>
            <person name="Klages S."/>
            <person name="Esquenazi E."/>
            <person name="Niessen S."/>
            <person name="Hoover H."/>
            <person name="Rothmann M."/>
            <person name="Lasken R.S."/>
            <person name="Yates J.R.III."/>
            <person name="Reinhardt R."/>
            <person name="Kube M."/>
            <person name="Burkart M.D."/>
            <person name="Allen E.E."/>
            <person name="Dorrestein P.C."/>
            <person name="Gerwick W.H."/>
            <person name="Gerwick L."/>
        </authorList>
    </citation>
    <scope>NUCLEOTIDE SEQUENCE [LARGE SCALE GENOMIC DNA]</scope>
    <source>
        <strain evidence="2">3L</strain>
    </source>
</reference>
<gene>
    <name evidence="1" type="ORF">LYNGBM3L_05390</name>
</gene>
<dbReference type="HOGENOM" id="CLU_3433965_0_0_3"/>
<organism evidence="1 2">
    <name type="scientific">Moorena producens 3L</name>
    <dbReference type="NCBI Taxonomy" id="489825"/>
    <lineage>
        <taxon>Bacteria</taxon>
        <taxon>Bacillati</taxon>
        <taxon>Cyanobacteriota</taxon>
        <taxon>Cyanophyceae</taxon>
        <taxon>Coleofasciculales</taxon>
        <taxon>Coleofasciculaceae</taxon>
        <taxon>Moorena</taxon>
    </lineage>
</organism>
<accession>F4XRW4</accession>
<proteinExistence type="predicted"/>
<protein>
    <submittedName>
        <fullName evidence="1">Uncharacterized protein</fullName>
    </submittedName>
</protein>
<dbReference type="EMBL" id="GL890907">
    <property type="protein sequence ID" value="EGJ32683.1"/>
    <property type="molecule type" value="Genomic_DNA"/>
</dbReference>
<evidence type="ECO:0000313" key="1">
    <source>
        <dbReference type="EMBL" id="EGJ32683.1"/>
    </source>
</evidence>
<sequence>MPTNTQKSDKNPEEK</sequence>
<evidence type="ECO:0000313" key="2">
    <source>
        <dbReference type="Proteomes" id="UP000003959"/>
    </source>
</evidence>